<evidence type="ECO:0000313" key="2">
    <source>
        <dbReference type="EMBL" id="ECJ2327129.1"/>
    </source>
</evidence>
<gene>
    <name evidence="2" type="ORF">FNJ06_16285</name>
</gene>
<dbReference type="Proteomes" id="UP000839824">
    <property type="component" value="Unassembled WGS sequence"/>
</dbReference>
<keyword evidence="1" id="KW-0732">Signal</keyword>
<dbReference type="GO" id="GO:0007155">
    <property type="term" value="P:cell adhesion"/>
    <property type="evidence" value="ECO:0007669"/>
    <property type="project" value="InterPro"/>
</dbReference>
<dbReference type="GO" id="GO:0009289">
    <property type="term" value="C:pilus"/>
    <property type="evidence" value="ECO:0007669"/>
    <property type="project" value="InterPro"/>
</dbReference>
<accession>A0A5Y3V2K5</accession>
<dbReference type="SUPFAM" id="SSF49401">
    <property type="entry name" value="Bacterial adhesins"/>
    <property type="match status" value="1"/>
</dbReference>
<name>A0A5Y3V2K5_SALER</name>
<sequence>MKKSILATVVALGLVSGMAHAADEVQFVGSVTSTTCEIIPSVNGVNNGAAQEVIQLGAVKVNGQGNAVDFVFKPSAAADNATNCDAMLDTGVVTMTWTGNYFNGNGLGIATGAAKDAYVEIKPVNAKTNNGTAILTSATSNEFEPAKLKTGGEGLKYTAQLFGGATPGDFQTAAKFNFSYK</sequence>
<feature type="signal peptide" evidence="1">
    <location>
        <begin position="1"/>
        <end position="21"/>
    </location>
</feature>
<dbReference type="InterPro" id="IPR036937">
    <property type="entry name" value="Adhesion_dom_fimbrial_sf"/>
</dbReference>
<feature type="chain" id="PRO_5024851790" evidence="1">
    <location>
        <begin position="22"/>
        <end position="181"/>
    </location>
</feature>
<dbReference type="Gene3D" id="2.60.40.1090">
    <property type="entry name" value="Fimbrial-type adhesion domain"/>
    <property type="match status" value="1"/>
</dbReference>
<organism evidence="2">
    <name type="scientific">Salmonella enterica subsp. salamae</name>
    <dbReference type="NCBI Taxonomy" id="59202"/>
    <lineage>
        <taxon>Bacteria</taxon>
        <taxon>Pseudomonadati</taxon>
        <taxon>Pseudomonadota</taxon>
        <taxon>Gammaproteobacteria</taxon>
        <taxon>Enterobacterales</taxon>
        <taxon>Enterobacteriaceae</taxon>
        <taxon>Salmonella</taxon>
    </lineage>
</organism>
<dbReference type="AlphaFoldDB" id="A0A5Y3V2K5"/>
<dbReference type="EMBL" id="AAIXRY010000017">
    <property type="protein sequence ID" value="ECJ2327129.1"/>
    <property type="molecule type" value="Genomic_DNA"/>
</dbReference>
<reference evidence="2" key="1">
    <citation type="submission" date="2019-07" db="EMBL/GenBank/DDBJ databases">
        <authorList>
            <person name="Ashton P.M."/>
            <person name="Dallman T."/>
            <person name="Nair S."/>
            <person name="De Pinna E."/>
            <person name="Peters T."/>
            <person name="Grant K."/>
        </authorList>
    </citation>
    <scope>NUCLEOTIDE SEQUENCE [LARGE SCALE GENOMIC DNA]</scope>
    <source>
        <strain evidence="2">598112</strain>
    </source>
</reference>
<evidence type="ECO:0000256" key="1">
    <source>
        <dbReference type="SAM" id="SignalP"/>
    </source>
</evidence>
<dbReference type="InterPro" id="IPR008966">
    <property type="entry name" value="Adhesion_dom_sf"/>
</dbReference>
<proteinExistence type="predicted"/>
<protein>
    <submittedName>
        <fullName evidence="2">Fimbrial protein</fullName>
    </submittedName>
</protein>
<comment type="caution">
    <text evidence="2">The sequence shown here is derived from an EMBL/GenBank/DDBJ whole genome shotgun (WGS) entry which is preliminary data.</text>
</comment>